<protein>
    <recommendedName>
        <fullName evidence="4">aspartate transaminase</fullName>
        <ecNumber evidence="4">2.6.1.1</ecNumber>
    </recommendedName>
</protein>
<dbReference type="PANTHER" id="PTHR11879:SF55">
    <property type="entry name" value="GLUTAMATE OXALOACETATE TRANSAMINASE 1, ISOFORM B"/>
    <property type="match status" value="1"/>
</dbReference>
<keyword evidence="6" id="KW-0808">Transferase</keyword>
<dbReference type="PRINTS" id="PR00799">
    <property type="entry name" value="TRANSAMINASE"/>
</dbReference>
<dbReference type="SUPFAM" id="SSF53383">
    <property type="entry name" value="PLP-dependent transferases"/>
    <property type="match status" value="1"/>
</dbReference>
<evidence type="ECO:0000259" key="8">
    <source>
        <dbReference type="Pfam" id="PF00155"/>
    </source>
</evidence>
<evidence type="ECO:0000256" key="4">
    <source>
        <dbReference type="ARBA" id="ARBA00012753"/>
    </source>
</evidence>
<dbReference type="InterPro" id="IPR015422">
    <property type="entry name" value="PyrdxlP-dep_Trfase_small"/>
</dbReference>
<evidence type="ECO:0000256" key="7">
    <source>
        <dbReference type="ARBA" id="ARBA00022898"/>
    </source>
</evidence>
<dbReference type="PANTHER" id="PTHR11879">
    <property type="entry name" value="ASPARTATE AMINOTRANSFERASE"/>
    <property type="match status" value="1"/>
</dbReference>
<organism evidence="9 10">
    <name type="scientific">Popillia japonica</name>
    <name type="common">Japanese beetle</name>
    <dbReference type="NCBI Taxonomy" id="7064"/>
    <lineage>
        <taxon>Eukaryota</taxon>
        <taxon>Metazoa</taxon>
        <taxon>Ecdysozoa</taxon>
        <taxon>Arthropoda</taxon>
        <taxon>Hexapoda</taxon>
        <taxon>Insecta</taxon>
        <taxon>Pterygota</taxon>
        <taxon>Neoptera</taxon>
        <taxon>Endopterygota</taxon>
        <taxon>Coleoptera</taxon>
        <taxon>Polyphaga</taxon>
        <taxon>Scarabaeiformia</taxon>
        <taxon>Scarabaeidae</taxon>
        <taxon>Rutelinae</taxon>
        <taxon>Popillia</taxon>
    </lineage>
</organism>
<keyword evidence="5 9" id="KW-0032">Aminotransferase</keyword>
<feature type="domain" description="Aminotransferase class I/classII large" evidence="8">
    <location>
        <begin position="255"/>
        <end position="359"/>
    </location>
</feature>
<evidence type="ECO:0000313" key="9">
    <source>
        <dbReference type="EMBL" id="KAK9687788.1"/>
    </source>
</evidence>
<gene>
    <name evidence="9" type="ORF">QE152_g36007</name>
</gene>
<comment type="cofactor">
    <cofactor evidence="1">
        <name>pyridoxal 5'-phosphate</name>
        <dbReference type="ChEBI" id="CHEBI:597326"/>
    </cofactor>
</comment>
<evidence type="ECO:0000256" key="3">
    <source>
        <dbReference type="ARBA" id="ARBA00011738"/>
    </source>
</evidence>
<dbReference type="GO" id="GO:0030170">
    <property type="term" value="F:pyridoxal phosphate binding"/>
    <property type="evidence" value="ECO:0007669"/>
    <property type="project" value="InterPro"/>
</dbReference>
<feature type="domain" description="Aminotransferase class I/classII large" evidence="8">
    <location>
        <begin position="29"/>
        <end position="245"/>
    </location>
</feature>
<comment type="similarity">
    <text evidence="2">Belongs to the class-I pyridoxal-phosphate-dependent aminotransferase family.</text>
</comment>
<dbReference type="Gene3D" id="3.90.1150.10">
    <property type="entry name" value="Aspartate Aminotransferase, domain 1"/>
    <property type="match status" value="1"/>
</dbReference>
<sequence length="369" mass="41882">MSVFANIKKGRCVEVHALDIAYEDDPFENKVNLSKVTYRNEKGEIWVFPVVRQAEKAILDENDHTACSSAFGSEKFYKIATKLFLGSDSQALHEKRVLSFQTISGSCSLRLSAELLCQKLGCKIFYVSSPTWENHILVFKNAGFEEFRRYRYWNPITRRLDFEGMMEDLENAPAGSVVILQPSAHNPTGCDPTHEQWARIADVLKSRKLFPVIDCAYQGLVTGEVEKDLWAVRYFIAKPTALVSSYASPTPQNPTSHGARIVAHILSSPTLMQEWKDSLKKISARVIEMRLAFRTALERCGCPGKWDHITSQNGLTCYTGLTEQQCINLICQYHIYILKSGRMNISCLNYSNLDYVVKCIHETVTKIPY</sequence>
<dbReference type="InterPro" id="IPR004839">
    <property type="entry name" value="Aminotransferase_I/II_large"/>
</dbReference>
<keyword evidence="10" id="KW-1185">Reference proteome</keyword>
<dbReference type="CDD" id="cd00609">
    <property type="entry name" value="AAT_like"/>
    <property type="match status" value="1"/>
</dbReference>
<evidence type="ECO:0000256" key="5">
    <source>
        <dbReference type="ARBA" id="ARBA00022576"/>
    </source>
</evidence>
<dbReference type="GO" id="GO:0006532">
    <property type="term" value="P:aspartate biosynthetic process"/>
    <property type="evidence" value="ECO:0007669"/>
    <property type="project" value="TreeGrafter"/>
</dbReference>
<proteinExistence type="inferred from homology"/>
<dbReference type="InterPro" id="IPR015424">
    <property type="entry name" value="PyrdxlP-dep_Trfase"/>
</dbReference>
<comment type="subunit">
    <text evidence="3">Homodimer.</text>
</comment>
<evidence type="ECO:0000256" key="1">
    <source>
        <dbReference type="ARBA" id="ARBA00001933"/>
    </source>
</evidence>
<name>A0AAW1IEK5_POPJA</name>
<evidence type="ECO:0000256" key="2">
    <source>
        <dbReference type="ARBA" id="ARBA00007441"/>
    </source>
</evidence>
<dbReference type="GO" id="GO:0005829">
    <property type="term" value="C:cytosol"/>
    <property type="evidence" value="ECO:0007669"/>
    <property type="project" value="TreeGrafter"/>
</dbReference>
<dbReference type="EC" id="2.6.1.1" evidence="4"/>
<dbReference type="AlphaFoldDB" id="A0AAW1IEK5"/>
<dbReference type="Gene3D" id="3.40.640.10">
    <property type="entry name" value="Type I PLP-dependent aspartate aminotransferase-like (Major domain)"/>
    <property type="match status" value="1"/>
</dbReference>
<accession>A0AAW1IEK5</accession>
<reference evidence="9 10" key="1">
    <citation type="journal article" date="2024" name="BMC Genomics">
        <title>De novo assembly and annotation of Popillia japonica's genome with initial clues to its potential as an invasive pest.</title>
        <authorList>
            <person name="Cucini C."/>
            <person name="Boschi S."/>
            <person name="Funari R."/>
            <person name="Cardaioli E."/>
            <person name="Iannotti N."/>
            <person name="Marturano G."/>
            <person name="Paoli F."/>
            <person name="Bruttini M."/>
            <person name="Carapelli A."/>
            <person name="Frati F."/>
            <person name="Nardi F."/>
        </authorList>
    </citation>
    <scope>NUCLEOTIDE SEQUENCE [LARGE SCALE GENOMIC DNA]</scope>
    <source>
        <strain evidence="9">DMR45628</strain>
    </source>
</reference>
<dbReference type="Pfam" id="PF00155">
    <property type="entry name" value="Aminotran_1_2"/>
    <property type="match status" value="2"/>
</dbReference>
<evidence type="ECO:0000313" key="10">
    <source>
        <dbReference type="Proteomes" id="UP001458880"/>
    </source>
</evidence>
<dbReference type="InterPro" id="IPR015421">
    <property type="entry name" value="PyrdxlP-dep_Trfase_major"/>
</dbReference>
<keyword evidence="7" id="KW-0663">Pyridoxal phosphate</keyword>
<evidence type="ECO:0000256" key="6">
    <source>
        <dbReference type="ARBA" id="ARBA00022679"/>
    </source>
</evidence>
<comment type="caution">
    <text evidence="9">The sequence shown here is derived from an EMBL/GenBank/DDBJ whole genome shotgun (WGS) entry which is preliminary data.</text>
</comment>
<dbReference type="InterPro" id="IPR000796">
    <property type="entry name" value="Asp_trans"/>
</dbReference>
<dbReference type="EMBL" id="JASPKY010000624">
    <property type="protein sequence ID" value="KAK9687788.1"/>
    <property type="molecule type" value="Genomic_DNA"/>
</dbReference>
<dbReference type="Proteomes" id="UP001458880">
    <property type="component" value="Unassembled WGS sequence"/>
</dbReference>
<dbReference type="GO" id="GO:0004069">
    <property type="term" value="F:L-aspartate:2-oxoglutarate aminotransferase activity"/>
    <property type="evidence" value="ECO:0007669"/>
    <property type="project" value="UniProtKB-EC"/>
</dbReference>